<protein>
    <submittedName>
        <fullName evidence="2">Uncharacterized protein</fullName>
    </submittedName>
</protein>
<evidence type="ECO:0000256" key="1">
    <source>
        <dbReference type="SAM" id="SignalP"/>
    </source>
</evidence>
<keyword evidence="3" id="KW-1185">Reference proteome</keyword>
<evidence type="ECO:0000313" key="3">
    <source>
        <dbReference type="Proteomes" id="UP000747399"/>
    </source>
</evidence>
<comment type="caution">
    <text evidence="2">The sequence shown here is derived from an EMBL/GenBank/DDBJ whole genome shotgun (WGS) entry which is preliminary data.</text>
</comment>
<gene>
    <name evidence="2" type="ORF">Vafri_18486</name>
</gene>
<dbReference type="AlphaFoldDB" id="A0A8J4FBV5"/>
<organism evidence="2 3">
    <name type="scientific">Volvox africanus</name>
    <dbReference type="NCBI Taxonomy" id="51714"/>
    <lineage>
        <taxon>Eukaryota</taxon>
        <taxon>Viridiplantae</taxon>
        <taxon>Chlorophyta</taxon>
        <taxon>core chlorophytes</taxon>
        <taxon>Chlorophyceae</taxon>
        <taxon>CS clade</taxon>
        <taxon>Chlamydomonadales</taxon>
        <taxon>Volvocaceae</taxon>
        <taxon>Volvox</taxon>
    </lineage>
</organism>
<keyword evidence="1" id="KW-0732">Signal</keyword>
<feature type="signal peptide" evidence="1">
    <location>
        <begin position="1"/>
        <end position="21"/>
    </location>
</feature>
<dbReference type="Proteomes" id="UP000747399">
    <property type="component" value="Unassembled WGS sequence"/>
</dbReference>
<sequence>MSLKLLLRFLFWCGMVELALGMQNPTHPGPFLSSQQQHARALQQQQLEQQQQLQYQQLQQQQAAVAAQRLATQVASSGHPIADLRSAQLPSAGTDVAAQLAAQIERLTNMMEVRLGALESRFAAHVPAGTTAGAGLDEHLAVLEETYGSPAALWNPHGARFPFPEHILHNLPAVMGSENLVLHQYQDFAEYQALDRAQRTSGDRAGLLLYELMISMTVFAVLEIVLAGVQELHAFFGGAGSAAGVSGDIHRITHIFCSTIFYCLQWARDLVQARVNCIGEFTVRGRDGLVALHHCYFAPAERILADLGTKEFDSEFARTKAKVNCKYLAEKEVRGREFGSQFKKGQDGCGIGGHGGGGWGFILGRFTTAAAGASSATPGGSSGQGS</sequence>
<dbReference type="EMBL" id="BNCO01000067">
    <property type="protein sequence ID" value="GIL64587.1"/>
    <property type="molecule type" value="Genomic_DNA"/>
</dbReference>
<accession>A0A8J4FBV5</accession>
<feature type="chain" id="PRO_5035258122" evidence="1">
    <location>
        <begin position="22"/>
        <end position="386"/>
    </location>
</feature>
<reference evidence="2" key="1">
    <citation type="journal article" date="2021" name="Proc. Natl. Acad. Sci. U.S.A.">
        <title>Three genomes in the algal genus Volvox reveal the fate of a haploid sex-determining region after a transition to homothallism.</title>
        <authorList>
            <person name="Yamamoto K."/>
            <person name="Hamaji T."/>
            <person name="Kawai-Toyooka H."/>
            <person name="Matsuzaki R."/>
            <person name="Takahashi F."/>
            <person name="Nishimura Y."/>
            <person name="Kawachi M."/>
            <person name="Noguchi H."/>
            <person name="Minakuchi Y."/>
            <person name="Umen J.G."/>
            <person name="Toyoda A."/>
            <person name="Nozaki H."/>
        </authorList>
    </citation>
    <scope>NUCLEOTIDE SEQUENCE</scope>
    <source>
        <strain evidence="2">NIES-3780</strain>
    </source>
</reference>
<name>A0A8J4FBV5_9CHLO</name>
<evidence type="ECO:0000313" key="2">
    <source>
        <dbReference type="EMBL" id="GIL64587.1"/>
    </source>
</evidence>
<proteinExistence type="predicted"/>